<dbReference type="InterPro" id="IPR011251">
    <property type="entry name" value="Luciferase-like_dom"/>
</dbReference>
<dbReference type="GO" id="GO:0016705">
    <property type="term" value="F:oxidoreductase activity, acting on paired donors, with incorporation or reduction of molecular oxygen"/>
    <property type="evidence" value="ECO:0007669"/>
    <property type="project" value="InterPro"/>
</dbReference>
<dbReference type="Proteomes" id="UP000663792">
    <property type="component" value="Unassembled WGS sequence"/>
</dbReference>
<evidence type="ECO:0000259" key="2">
    <source>
        <dbReference type="Pfam" id="PF00296"/>
    </source>
</evidence>
<dbReference type="InterPro" id="IPR036661">
    <property type="entry name" value="Luciferase-like_sf"/>
</dbReference>
<accession>A0A938YI90</accession>
<dbReference type="Gene3D" id="3.20.20.30">
    <property type="entry name" value="Luciferase-like domain"/>
    <property type="match status" value="1"/>
</dbReference>
<proteinExistence type="predicted"/>
<sequence length="336" mass="35089">MGELRIGLTMGGAGDLRGQLALAAEAERRGFDLITAGDSSSDVFTMLGALAHGTARIGLVANIAGWTRTPATTAHAATTISNLSGGRFTLGLGPTPKAWVEGWHGMAFDPVVPRMREYVTAVRACLAATPDAPTAVDGRYYPTHGYTNWGVDAPPVPVALGVTLPRMTELAGEVCDGAMLNSIVPFETIGSAVRDRLDQGRARAGRTGEPFDVGILRFVGVHDDRATAYDLCRAQIAFYFPIPYFTTVLQGLGFEAELAAGTAAAATGDRAAAVAAVSDRLVDALGIAGTPGEARERLQAYAGLVDWVALAGTLDLPHDQANAHLGRILDTFGTGR</sequence>
<keyword evidence="1" id="KW-0560">Oxidoreductase</keyword>
<feature type="domain" description="Luciferase-like" evidence="2">
    <location>
        <begin position="11"/>
        <end position="304"/>
    </location>
</feature>
<reference evidence="3" key="1">
    <citation type="submission" date="2021-01" db="EMBL/GenBank/DDBJ databases">
        <title>YIM 132084 draft genome.</title>
        <authorList>
            <person name="An D."/>
        </authorList>
    </citation>
    <scope>NUCLEOTIDE SEQUENCE</scope>
    <source>
        <strain evidence="3">YIM 132084</strain>
    </source>
</reference>
<dbReference type="Pfam" id="PF00296">
    <property type="entry name" value="Bac_luciferase"/>
    <property type="match status" value="1"/>
</dbReference>
<keyword evidence="4" id="KW-1185">Reference proteome</keyword>
<comment type="caution">
    <text evidence="3">The sequence shown here is derived from an EMBL/GenBank/DDBJ whole genome shotgun (WGS) entry which is preliminary data.</text>
</comment>
<dbReference type="InterPro" id="IPR050564">
    <property type="entry name" value="F420-G6PD/mer"/>
</dbReference>
<dbReference type="PANTHER" id="PTHR43244">
    <property type="match status" value="1"/>
</dbReference>
<dbReference type="AlphaFoldDB" id="A0A938YI90"/>
<organism evidence="3 4">
    <name type="scientific">Nakamurella leprariae</name>
    <dbReference type="NCBI Taxonomy" id="2803911"/>
    <lineage>
        <taxon>Bacteria</taxon>
        <taxon>Bacillati</taxon>
        <taxon>Actinomycetota</taxon>
        <taxon>Actinomycetes</taxon>
        <taxon>Nakamurellales</taxon>
        <taxon>Nakamurellaceae</taxon>
        <taxon>Nakamurella</taxon>
    </lineage>
</organism>
<dbReference type="RefSeq" id="WP_205261778.1">
    <property type="nucleotide sequence ID" value="NZ_JAERWK010000021.1"/>
</dbReference>
<dbReference type="CDD" id="cd01097">
    <property type="entry name" value="Tetrahydromethanopterin_reductase"/>
    <property type="match status" value="1"/>
</dbReference>
<evidence type="ECO:0000313" key="3">
    <source>
        <dbReference type="EMBL" id="MBM9468817.1"/>
    </source>
</evidence>
<dbReference type="PANTHER" id="PTHR43244:SF1">
    <property type="entry name" value="5,10-METHYLENETETRAHYDROMETHANOPTERIN REDUCTASE"/>
    <property type="match status" value="1"/>
</dbReference>
<protein>
    <submittedName>
        <fullName evidence="3">LLM class flavin-dependent oxidoreductase</fullName>
    </submittedName>
</protein>
<evidence type="ECO:0000256" key="1">
    <source>
        <dbReference type="ARBA" id="ARBA00023002"/>
    </source>
</evidence>
<gene>
    <name evidence="3" type="ORF">JL106_16155</name>
</gene>
<dbReference type="SUPFAM" id="SSF51679">
    <property type="entry name" value="Bacterial luciferase-like"/>
    <property type="match status" value="1"/>
</dbReference>
<evidence type="ECO:0000313" key="4">
    <source>
        <dbReference type="Proteomes" id="UP000663792"/>
    </source>
</evidence>
<name>A0A938YI90_9ACTN</name>
<dbReference type="EMBL" id="JAERWK010000021">
    <property type="protein sequence ID" value="MBM9468817.1"/>
    <property type="molecule type" value="Genomic_DNA"/>
</dbReference>